<dbReference type="InterPro" id="IPR050492">
    <property type="entry name" value="Bact_metal-bind_prot9"/>
</dbReference>
<dbReference type="PANTHER" id="PTHR42953:SF3">
    <property type="entry name" value="HIGH-AFFINITY ZINC UPTAKE SYSTEM PROTEIN ZNUA"/>
    <property type="match status" value="1"/>
</dbReference>
<proteinExistence type="inferred from homology"/>
<dbReference type="RefSeq" id="WP_092257363.1">
    <property type="nucleotide sequence ID" value="NZ_CP047199.1"/>
</dbReference>
<evidence type="ECO:0000256" key="1">
    <source>
        <dbReference type="ARBA" id="ARBA00011028"/>
    </source>
</evidence>
<dbReference type="GO" id="GO:0030001">
    <property type="term" value="P:metal ion transport"/>
    <property type="evidence" value="ECO:0007669"/>
    <property type="project" value="InterPro"/>
</dbReference>
<dbReference type="PROSITE" id="PS51318">
    <property type="entry name" value="TAT"/>
    <property type="match status" value="1"/>
</dbReference>
<dbReference type="PRINTS" id="PR00690">
    <property type="entry name" value="ADHESNFAMILY"/>
</dbReference>
<dbReference type="Pfam" id="PF01297">
    <property type="entry name" value="ZnuA"/>
    <property type="match status" value="1"/>
</dbReference>
<dbReference type="PROSITE" id="PS51257">
    <property type="entry name" value="PROKAR_LIPOPROTEIN"/>
    <property type="match status" value="1"/>
</dbReference>
<protein>
    <submittedName>
        <fullName evidence="5">Zinc transport system substrate-binding protein</fullName>
    </submittedName>
</protein>
<dbReference type="Proteomes" id="UP000198929">
    <property type="component" value="Unassembled WGS sequence"/>
</dbReference>
<keyword evidence="3" id="KW-0732">Signal</keyword>
<dbReference type="InterPro" id="IPR019546">
    <property type="entry name" value="TAT_signal_bac_arc"/>
</dbReference>
<evidence type="ECO:0000313" key="6">
    <source>
        <dbReference type="Proteomes" id="UP000198929"/>
    </source>
</evidence>
<dbReference type="Gene3D" id="3.40.50.1980">
    <property type="entry name" value="Nitrogenase molybdenum iron protein domain"/>
    <property type="match status" value="2"/>
</dbReference>
<dbReference type="InterPro" id="IPR006127">
    <property type="entry name" value="ZnuA-like"/>
</dbReference>
<name>A0A1H9RZH5_9CORY</name>
<keyword evidence="6" id="KW-1185">Reference proteome</keyword>
<evidence type="ECO:0000313" key="5">
    <source>
        <dbReference type="EMBL" id="SER77775.1"/>
    </source>
</evidence>
<sequence>MLTRRNFLALCAVGGAALLTGCSPRRQAPAPDPNAPLVYASFYPIRSLVETIAGDGVQVRSFMEDGQDPHMWEPSPQAIRSLADADLLVVNGANMEAWLPQVQANFPDLPILQLSDYVELITYKGAAALGEFQFLAAVDLKPGEQYRIVFGHTHERNMRAAFFTASEGTSTDDLVQKGRDVMGAQGVPVAQRETFDLVDGEVFDIDMGHESGTVSFTVPEGSAQWYFAADRVSQEILSYRIVDSNDQEIPLDPVIEGSSTGTDFVTFDPHSWLSVINAKRYCNAIESTLREHFPDQERTFQKNRSGLVRELTRLQNEYKEKFKDASRRDFVVSHNAFGYLARDFALEQMSLQGLTTNQSPSLYSLVNTVRHVRNSGLEVVYYEFGNEDPGITTIVDEAGVEALPLASMEIVDPNDGLYDEGYVGYLEMNLRNLNQSIYSPDQEGSTPA</sequence>
<keyword evidence="2 4" id="KW-0813">Transport</keyword>
<evidence type="ECO:0000256" key="4">
    <source>
        <dbReference type="RuleBase" id="RU003512"/>
    </source>
</evidence>
<accession>A0A1H9RZH5</accession>
<dbReference type="GO" id="GO:0046872">
    <property type="term" value="F:metal ion binding"/>
    <property type="evidence" value="ECO:0007669"/>
    <property type="project" value="InterPro"/>
</dbReference>
<dbReference type="InterPro" id="IPR006311">
    <property type="entry name" value="TAT_signal"/>
</dbReference>
<evidence type="ECO:0000256" key="3">
    <source>
        <dbReference type="ARBA" id="ARBA00022729"/>
    </source>
</evidence>
<dbReference type="AlphaFoldDB" id="A0A1H9RZH5"/>
<evidence type="ECO:0000256" key="2">
    <source>
        <dbReference type="ARBA" id="ARBA00022448"/>
    </source>
</evidence>
<reference evidence="6" key="1">
    <citation type="submission" date="2016-10" db="EMBL/GenBank/DDBJ databases">
        <authorList>
            <person name="Varghese N."/>
            <person name="Submissions S."/>
        </authorList>
    </citation>
    <scope>NUCLEOTIDE SEQUENCE [LARGE SCALE GENOMIC DNA]</scope>
    <source>
        <strain evidence="6">DSM 20524</strain>
    </source>
</reference>
<dbReference type="InterPro" id="IPR006128">
    <property type="entry name" value="Lipoprotein_PsaA-like"/>
</dbReference>
<gene>
    <name evidence="5" type="ORF">SAMN05661109_00979</name>
</gene>
<dbReference type="NCBIfam" id="TIGR01409">
    <property type="entry name" value="TAT_signal_seq"/>
    <property type="match status" value="1"/>
</dbReference>
<dbReference type="PANTHER" id="PTHR42953">
    <property type="entry name" value="HIGH-AFFINITY ZINC UPTAKE SYSTEM PROTEIN ZNUA-RELATED"/>
    <property type="match status" value="1"/>
</dbReference>
<comment type="similarity">
    <text evidence="1 4">Belongs to the bacterial solute-binding protein 9 family.</text>
</comment>
<dbReference type="STRING" id="1121357.SAMN05661109_00979"/>
<organism evidence="5 6">
    <name type="scientific">Corynebacterium cystitidis DSM 20524</name>
    <dbReference type="NCBI Taxonomy" id="1121357"/>
    <lineage>
        <taxon>Bacteria</taxon>
        <taxon>Bacillati</taxon>
        <taxon>Actinomycetota</taxon>
        <taxon>Actinomycetes</taxon>
        <taxon>Mycobacteriales</taxon>
        <taxon>Corynebacteriaceae</taxon>
        <taxon>Corynebacterium</taxon>
    </lineage>
</organism>
<dbReference type="GO" id="GO:0007155">
    <property type="term" value="P:cell adhesion"/>
    <property type="evidence" value="ECO:0007669"/>
    <property type="project" value="InterPro"/>
</dbReference>
<dbReference type="SUPFAM" id="SSF53807">
    <property type="entry name" value="Helical backbone' metal receptor"/>
    <property type="match status" value="1"/>
</dbReference>
<dbReference type="EMBL" id="FOGQ01000003">
    <property type="protein sequence ID" value="SER77775.1"/>
    <property type="molecule type" value="Genomic_DNA"/>
</dbReference>